<feature type="site" description="Important for catalytic activity, responsible for pKa modulation of the active site Glu and correct orientation of both the proton donor and substrate" evidence="5">
    <location>
        <position position="124"/>
    </location>
</feature>
<evidence type="ECO:0000256" key="1">
    <source>
        <dbReference type="ARBA" id="ARBA00004834"/>
    </source>
</evidence>
<dbReference type="GO" id="GO:0005975">
    <property type="term" value="P:carbohydrate metabolic process"/>
    <property type="evidence" value="ECO:0007669"/>
    <property type="project" value="InterPro"/>
</dbReference>
<evidence type="ECO:0000313" key="7">
    <source>
        <dbReference type="EMBL" id="ODM12884.1"/>
    </source>
</evidence>
<dbReference type="PANTHER" id="PTHR43301">
    <property type="entry name" value="ARABINAN ENDO-1,5-ALPHA-L-ARABINOSIDASE"/>
    <property type="match status" value="1"/>
</dbReference>
<protein>
    <submittedName>
        <fullName evidence="7">Extracellular exo-alpha-(1-&gt;5)-L-arabinofuranosidase ArbA</fullName>
        <ecNumber evidence="7">3.2.1.-</ecNumber>
    </submittedName>
</protein>
<dbReference type="EC" id="3.2.1.-" evidence="7"/>
<evidence type="ECO:0000256" key="3">
    <source>
        <dbReference type="ARBA" id="ARBA00022801"/>
    </source>
</evidence>
<gene>
    <name evidence="7" type="primary">arbA</name>
    <name evidence="7" type="ORF">BEH84_00599</name>
</gene>
<evidence type="ECO:0000256" key="6">
    <source>
        <dbReference type="RuleBase" id="RU361187"/>
    </source>
</evidence>
<sequence length="300" mass="34184">MKNKEINIRDPFVLVHDGHYYLYGTRAKTCWGKADGFDCYVGTDLENWEGPFEVFHRPEGFWADKNYWAPEVHFYEGAFYMFATFNSEAIERKGTMILKADNPLGPFVLHSEGKITPDAWNCLDGTLYVSPKGIPYMVFCHEWQDIGDGAVCCVELTKDLKRPAGDVRTLFTASQGRPWVRKIVHDRFPGDNYVTDGPFLYRLKGGELLMLWSSFGEHGYVEAISRSDNNDITGNWVPDEELLFERDGGHGMLFATLDGKLMLTLHSPNETPLERPAFYEMEERDGKLAVKAVSPQTDVK</sequence>
<dbReference type="PATRIC" id="fig|1432052.3.peg.653"/>
<dbReference type="GO" id="GO:0004553">
    <property type="term" value="F:hydrolase activity, hydrolyzing O-glycosyl compounds"/>
    <property type="evidence" value="ECO:0007669"/>
    <property type="project" value="InterPro"/>
</dbReference>
<proteinExistence type="inferred from homology"/>
<dbReference type="PANTHER" id="PTHR43301:SF3">
    <property type="entry name" value="ARABINAN ENDO-1,5-ALPHA-L-ARABINOSIDASE A-RELATED"/>
    <property type="match status" value="1"/>
</dbReference>
<dbReference type="EMBL" id="MCGI01000001">
    <property type="protein sequence ID" value="ODM12884.1"/>
    <property type="molecule type" value="Genomic_DNA"/>
</dbReference>
<dbReference type="Pfam" id="PF04616">
    <property type="entry name" value="Glyco_hydro_43"/>
    <property type="match status" value="1"/>
</dbReference>
<comment type="similarity">
    <text evidence="2 6">Belongs to the glycosyl hydrolase 43 family.</text>
</comment>
<dbReference type="InterPro" id="IPR006710">
    <property type="entry name" value="Glyco_hydro_43"/>
</dbReference>
<name>A0A1E3AW81_9FIRM</name>
<dbReference type="Proteomes" id="UP000095003">
    <property type="component" value="Unassembled WGS sequence"/>
</dbReference>
<comment type="caution">
    <text evidence="7">The sequence shown here is derived from an EMBL/GenBank/DDBJ whole genome shotgun (WGS) entry which is preliminary data.</text>
</comment>
<evidence type="ECO:0000256" key="4">
    <source>
        <dbReference type="ARBA" id="ARBA00023295"/>
    </source>
</evidence>
<evidence type="ECO:0000256" key="2">
    <source>
        <dbReference type="ARBA" id="ARBA00009865"/>
    </source>
</evidence>
<organism evidence="7 8">
    <name type="scientific">Eisenbergiella tayi</name>
    <dbReference type="NCBI Taxonomy" id="1432052"/>
    <lineage>
        <taxon>Bacteria</taxon>
        <taxon>Bacillati</taxon>
        <taxon>Bacillota</taxon>
        <taxon>Clostridia</taxon>
        <taxon>Lachnospirales</taxon>
        <taxon>Lachnospiraceae</taxon>
        <taxon>Eisenbergiella</taxon>
    </lineage>
</organism>
<dbReference type="InterPro" id="IPR023296">
    <property type="entry name" value="Glyco_hydro_beta-prop_sf"/>
</dbReference>
<accession>A0A1E3AW81</accession>
<dbReference type="GeneID" id="93299117"/>
<dbReference type="AlphaFoldDB" id="A0A1E3AW81"/>
<dbReference type="CDD" id="cd08981">
    <property type="entry name" value="GH43_Bt1873-like"/>
    <property type="match status" value="1"/>
</dbReference>
<dbReference type="SUPFAM" id="SSF75005">
    <property type="entry name" value="Arabinanase/levansucrase/invertase"/>
    <property type="match status" value="1"/>
</dbReference>
<comment type="pathway">
    <text evidence="1">Glycan metabolism; L-arabinan degradation.</text>
</comment>
<keyword evidence="4 6" id="KW-0326">Glycosidase</keyword>
<dbReference type="RefSeq" id="WP_069155685.1">
    <property type="nucleotide sequence ID" value="NZ_DBFYTC010000095.1"/>
</dbReference>
<evidence type="ECO:0000256" key="5">
    <source>
        <dbReference type="PIRSR" id="PIRSR606710-2"/>
    </source>
</evidence>
<dbReference type="InterPro" id="IPR050727">
    <property type="entry name" value="GH43_arabinanases"/>
</dbReference>
<keyword evidence="3 6" id="KW-0378">Hydrolase</keyword>
<evidence type="ECO:0000313" key="8">
    <source>
        <dbReference type="Proteomes" id="UP000095003"/>
    </source>
</evidence>
<reference evidence="7 8" key="1">
    <citation type="submission" date="2016-07" db="EMBL/GenBank/DDBJ databases">
        <title>Characterization of isolates of Eisenbergiella tayi derived from blood cultures, using whole genome sequencing.</title>
        <authorList>
            <person name="Burdz T."/>
            <person name="Wiebe D."/>
            <person name="Huynh C."/>
            <person name="Bernard K."/>
        </authorList>
    </citation>
    <scope>NUCLEOTIDE SEQUENCE [LARGE SCALE GENOMIC DNA]</scope>
    <source>
        <strain evidence="7 8">NML 120489</strain>
    </source>
</reference>
<dbReference type="Gene3D" id="2.115.10.20">
    <property type="entry name" value="Glycosyl hydrolase domain, family 43"/>
    <property type="match status" value="1"/>
</dbReference>